<reference evidence="15 16" key="1">
    <citation type="submission" date="2018-04" db="EMBL/GenBank/DDBJ databases">
        <title>Genomic Encyclopedia of Type Strains, Phase IV (KMG-IV): sequencing the most valuable type-strain genomes for metagenomic binning, comparative biology and taxonomic classification.</title>
        <authorList>
            <person name="Goeker M."/>
        </authorList>
    </citation>
    <scope>NUCLEOTIDE SEQUENCE [LARGE SCALE GENOMIC DNA]</scope>
    <source>
        <strain evidence="15 16">DSM 7138</strain>
    </source>
</reference>
<evidence type="ECO:0000256" key="8">
    <source>
        <dbReference type="ARBA" id="ARBA00022723"/>
    </source>
</evidence>
<feature type="transmembrane region" description="Helical" evidence="14">
    <location>
        <begin position="41"/>
        <end position="62"/>
    </location>
</feature>
<comment type="subcellular location">
    <subcellularLocation>
        <location evidence="1 14">Cell membrane</location>
        <topology evidence="1 14">Multi-pass membrane protein</topology>
    </subcellularLocation>
</comment>
<keyword evidence="7 14" id="KW-0812">Transmembrane</keyword>
<evidence type="ECO:0000313" key="15">
    <source>
        <dbReference type="EMBL" id="PTM96053.1"/>
    </source>
</evidence>
<dbReference type="RefSeq" id="WP_108002149.1">
    <property type="nucleotide sequence ID" value="NZ_JBHEEX010000009.1"/>
</dbReference>
<comment type="caution">
    <text evidence="15">The sequence shown here is derived from an EMBL/GenBank/DDBJ whole genome shotgun (WGS) entry which is preliminary data.</text>
</comment>
<feature type="binding site" description="axial binding residue" evidence="14">
    <location>
        <position position="48"/>
    </location>
    <ligand>
        <name>heme</name>
        <dbReference type="ChEBI" id="CHEBI:30413"/>
    </ligand>
    <ligandPart>
        <name>Fe</name>
        <dbReference type="ChEBI" id="CHEBI:18248"/>
    </ligandPart>
</feature>
<dbReference type="PANTHER" id="PTHR40255">
    <property type="entry name" value="UPF0093 MEMBRANE PROTEIN SLR1790"/>
    <property type="match status" value="1"/>
</dbReference>
<evidence type="ECO:0000256" key="7">
    <source>
        <dbReference type="ARBA" id="ARBA00022692"/>
    </source>
</evidence>
<dbReference type="Pfam" id="PF03653">
    <property type="entry name" value="UPF0093"/>
    <property type="match status" value="1"/>
</dbReference>
<comment type="subunit">
    <text evidence="14">Homodimer.</text>
</comment>
<comment type="catalytic activity">
    <reaction evidence="13 14">
        <text>protoporphyrinogen IX + 3 A = protoporphyrin IX + 3 AH2</text>
        <dbReference type="Rhea" id="RHEA:62000"/>
        <dbReference type="ChEBI" id="CHEBI:13193"/>
        <dbReference type="ChEBI" id="CHEBI:17499"/>
        <dbReference type="ChEBI" id="CHEBI:57306"/>
        <dbReference type="ChEBI" id="CHEBI:57307"/>
    </reaction>
</comment>
<dbReference type="InterPro" id="IPR005265">
    <property type="entry name" value="HemJ-like"/>
</dbReference>
<dbReference type="GO" id="GO:0070818">
    <property type="term" value="F:protoporphyrinogen oxidase activity"/>
    <property type="evidence" value="ECO:0007669"/>
    <property type="project" value="UniProtKB-UniRule"/>
</dbReference>
<keyword evidence="6 14" id="KW-0349">Heme</keyword>
<protein>
    <recommendedName>
        <fullName evidence="4 14">Protoporphyrinogen IX oxidase</fullName>
        <shortName evidence="14">PPO</shortName>
        <ecNumber evidence="14">1.3.99.-</ecNumber>
    </recommendedName>
</protein>
<evidence type="ECO:0000313" key="16">
    <source>
        <dbReference type="Proteomes" id="UP000241247"/>
    </source>
</evidence>
<dbReference type="UniPathway" id="UPA00251">
    <property type="reaction ID" value="UER00324"/>
</dbReference>
<evidence type="ECO:0000256" key="11">
    <source>
        <dbReference type="ARBA" id="ARBA00023004"/>
    </source>
</evidence>
<organism evidence="15 16">
    <name type="scientific">Mycoplana dimorpha</name>
    <dbReference type="NCBI Taxonomy" id="28320"/>
    <lineage>
        <taxon>Bacteria</taxon>
        <taxon>Pseudomonadati</taxon>
        <taxon>Pseudomonadota</taxon>
        <taxon>Alphaproteobacteria</taxon>
        <taxon>Hyphomicrobiales</taxon>
        <taxon>Rhizobiaceae</taxon>
        <taxon>Mycoplana</taxon>
    </lineage>
</organism>
<gene>
    <name evidence="15" type="ORF">C7449_10366</name>
</gene>
<keyword evidence="5 14" id="KW-1003">Cell membrane</keyword>
<dbReference type="PANTHER" id="PTHR40255:SF1">
    <property type="entry name" value="PROTOPORPHYRINOGEN IX OXIDASE"/>
    <property type="match status" value="1"/>
</dbReference>
<dbReference type="EC" id="1.3.99.-" evidence="14"/>
<evidence type="ECO:0000256" key="5">
    <source>
        <dbReference type="ARBA" id="ARBA00022475"/>
    </source>
</evidence>
<keyword evidence="10 14" id="KW-0560">Oxidoreductase</keyword>
<proteinExistence type="inferred from homology"/>
<comment type="similarity">
    <text evidence="3 14">Belongs to the HemJ family.</text>
</comment>
<evidence type="ECO:0000256" key="13">
    <source>
        <dbReference type="ARBA" id="ARBA00048390"/>
    </source>
</evidence>
<name>A0A2T5BAU5_MYCDI</name>
<dbReference type="GO" id="GO:0006782">
    <property type="term" value="P:protoporphyrinogen IX biosynthetic process"/>
    <property type="evidence" value="ECO:0007669"/>
    <property type="project" value="UniProtKB-UniRule"/>
</dbReference>
<dbReference type="HAMAP" id="MF_02239">
    <property type="entry name" value="HemJ"/>
    <property type="match status" value="1"/>
</dbReference>
<accession>A0A2T5BAU5</accession>
<dbReference type="NCBIfam" id="TIGR00701">
    <property type="entry name" value="protoporphyrinogen oxidase HemJ"/>
    <property type="match status" value="1"/>
</dbReference>
<evidence type="ECO:0000256" key="14">
    <source>
        <dbReference type="HAMAP-Rule" id="MF_02239"/>
    </source>
</evidence>
<comment type="pathway">
    <text evidence="2 14">Porphyrin-containing compound metabolism; protoporphyrin-IX biosynthesis; protoporphyrin-IX from protoporphyrinogen-IX: step 1/1.</text>
</comment>
<dbReference type="OrthoDB" id="9800824at2"/>
<evidence type="ECO:0000256" key="3">
    <source>
        <dbReference type="ARBA" id="ARBA00006501"/>
    </source>
</evidence>
<sequence length="179" mass="19901">MSTRQTEGAVGRRAALRAVTVLGLFALIAAALVAFPPESLYLWVKALHIVAVISWMAGLLYLPRLFIYHTDAPPGSQMDQTFKTMEGRLYRVIMNPAMMLSWALGLYLAWSVYGFSGGWLHAKLALVLLLTAVHSFFGRAVAAFQRDDNRISARRWRALNELPALLMVAIVVLVVVKPF</sequence>
<keyword evidence="11 14" id="KW-0408">Iron</keyword>
<keyword evidence="16" id="KW-1185">Reference proteome</keyword>
<dbReference type="GO" id="GO:0046872">
    <property type="term" value="F:metal ion binding"/>
    <property type="evidence" value="ECO:0007669"/>
    <property type="project" value="UniProtKB-KW"/>
</dbReference>
<keyword evidence="9 14" id="KW-1133">Transmembrane helix</keyword>
<feature type="transmembrane region" description="Helical" evidence="14">
    <location>
        <begin position="92"/>
        <end position="113"/>
    </location>
</feature>
<evidence type="ECO:0000256" key="4">
    <source>
        <dbReference type="ARBA" id="ARBA00017504"/>
    </source>
</evidence>
<evidence type="ECO:0000256" key="9">
    <source>
        <dbReference type="ARBA" id="ARBA00022989"/>
    </source>
</evidence>
<comment type="function">
    <text evidence="14">Catalyzes the oxidation of protoporphyrinogen IX to protoporphyrin IX.</text>
</comment>
<evidence type="ECO:0000256" key="10">
    <source>
        <dbReference type="ARBA" id="ARBA00023002"/>
    </source>
</evidence>
<keyword evidence="12 14" id="KW-0472">Membrane</keyword>
<keyword evidence="8 14" id="KW-0479">Metal-binding</keyword>
<dbReference type="EMBL" id="PZZZ01000003">
    <property type="protein sequence ID" value="PTM96053.1"/>
    <property type="molecule type" value="Genomic_DNA"/>
</dbReference>
<dbReference type="GO" id="GO:0005886">
    <property type="term" value="C:plasma membrane"/>
    <property type="evidence" value="ECO:0007669"/>
    <property type="project" value="UniProtKB-SubCell"/>
</dbReference>
<dbReference type="Proteomes" id="UP000241247">
    <property type="component" value="Unassembled WGS sequence"/>
</dbReference>
<evidence type="ECO:0000256" key="1">
    <source>
        <dbReference type="ARBA" id="ARBA00004651"/>
    </source>
</evidence>
<evidence type="ECO:0000256" key="12">
    <source>
        <dbReference type="ARBA" id="ARBA00023136"/>
    </source>
</evidence>
<evidence type="ECO:0000256" key="2">
    <source>
        <dbReference type="ARBA" id="ARBA00005073"/>
    </source>
</evidence>
<comment type="cofactor">
    <cofactor evidence="14">
        <name>heme b</name>
        <dbReference type="ChEBI" id="CHEBI:60344"/>
    </cofactor>
    <text evidence="14">Binds 1 heme b (iron(II)-protoporphyrin IX) group per subunit.</text>
</comment>
<feature type="transmembrane region" description="Helical" evidence="14">
    <location>
        <begin position="14"/>
        <end position="35"/>
    </location>
</feature>
<evidence type="ECO:0000256" key="6">
    <source>
        <dbReference type="ARBA" id="ARBA00022617"/>
    </source>
</evidence>
<dbReference type="AlphaFoldDB" id="A0A2T5BAU5"/>
<feature type="transmembrane region" description="Helical" evidence="14">
    <location>
        <begin position="158"/>
        <end position="176"/>
    </location>
</feature>
<feature type="transmembrane region" description="Helical" evidence="14">
    <location>
        <begin position="119"/>
        <end position="137"/>
    </location>
</feature>
<feature type="binding site" description="axial binding residue" evidence="14">
    <location>
        <position position="123"/>
    </location>
    <ligand>
        <name>heme</name>
        <dbReference type="ChEBI" id="CHEBI:30413"/>
    </ligand>
    <ligandPart>
        <name>Fe</name>
        <dbReference type="ChEBI" id="CHEBI:18248"/>
    </ligandPart>
</feature>